<gene>
    <name evidence="3" type="ORF">F8B77_02130</name>
</gene>
<feature type="transmembrane region" description="Helical" evidence="1">
    <location>
        <begin position="38"/>
        <end position="54"/>
    </location>
</feature>
<keyword evidence="1" id="KW-0472">Membrane</keyword>
<dbReference type="Pfam" id="PF00990">
    <property type="entry name" value="GGDEF"/>
    <property type="match status" value="1"/>
</dbReference>
<feature type="transmembrane region" description="Helical" evidence="1">
    <location>
        <begin position="66"/>
        <end position="88"/>
    </location>
</feature>
<dbReference type="SMART" id="SM00052">
    <property type="entry name" value="EAL"/>
    <property type="match status" value="1"/>
</dbReference>
<feature type="domain" description="EAL" evidence="2">
    <location>
        <begin position="260"/>
        <end position="513"/>
    </location>
</feature>
<proteinExistence type="predicted"/>
<dbReference type="InterPro" id="IPR029787">
    <property type="entry name" value="Nucleotide_cyclase"/>
</dbReference>
<comment type="caution">
    <text evidence="3">The sequence shown here is derived from an EMBL/GenBank/DDBJ whole genome shotgun (WGS) entry which is preliminary data.</text>
</comment>
<dbReference type="RefSeq" id="WP_151653274.1">
    <property type="nucleotide sequence ID" value="NZ_WBVP01000002.1"/>
</dbReference>
<evidence type="ECO:0000259" key="2">
    <source>
        <dbReference type="PROSITE" id="PS50883"/>
    </source>
</evidence>
<keyword evidence="1" id="KW-0812">Transmembrane</keyword>
<dbReference type="PROSITE" id="PS50883">
    <property type="entry name" value="EAL"/>
    <property type="match status" value="1"/>
</dbReference>
<dbReference type="InterPro" id="IPR050706">
    <property type="entry name" value="Cyclic-di-GMP_PDE-like"/>
</dbReference>
<dbReference type="Pfam" id="PF00563">
    <property type="entry name" value="EAL"/>
    <property type="match status" value="1"/>
</dbReference>
<reference evidence="3 4" key="1">
    <citation type="submission" date="2019-09" db="EMBL/GenBank/DDBJ databases">
        <title>Genome of Aliivibrio finisterrensis LMG 23869 (type strain).</title>
        <authorList>
            <person name="Bowman J.P."/>
        </authorList>
    </citation>
    <scope>NUCLEOTIDE SEQUENCE [LARGE SCALE GENOMIC DNA]</scope>
    <source>
        <strain evidence="3 4">LMG 23869</strain>
    </source>
</reference>
<sequence>MESGIILKLLLFCNLISFVFLSSKIFEFIIDNVYLKRIVTILGVFFYSFVYVYIESFILESWVNSYNYFEVITIVTLLTQVLFIFILFKSKSDNIKSNLENKSKELIYRDIISDRIKEKKDFNITKIKIKNHTSIIEYSSYKTFKILLSYASLLVKKYRNNRNVPIFYDGNQIIIIGNYIDKGKIDSFALGIYELLIKPIKIKNRNYILQPIIGNVIYSNDITDADEILKRADIACYKAKKLGLVIDYYSDNFARSINDEVDILSKLVYAIPSKEFELYYQPIVNSIDKTLHGYEALIRWPQKDGSMIPPDKFILIAEKNHYIKEITQWVVSQAAIDIRTFRDHNLNYQVHINISSLDLYDNDLYNQLFNMVTNKQLEPSSMILEITESALMSDVDAAYLILSKLSELGFYISIDDFGTGYSSLSLLRVLAFNQIKIDQSFIRNMLVGNSDYAIVASTIYLAHNLGCTVVAEGIEDEQLLIELQQLSCDYVQGYYINKPQPINEIINWSLKHSVME</sequence>
<dbReference type="AlphaFoldDB" id="A0A6N6RWB5"/>
<dbReference type="InterPro" id="IPR043128">
    <property type="entry name" value="Rev_trsase/Diguanyl_cyclase"/>
</dbReference>
<dbReference type="GO" id="GO:0071111">
    <property type="term" value="F:cyclic-guanylate-specific phosphodiesterase activity"/>
    <property type="evidence" value="ECO:0007669"/>
    <property type="project" value="InterPro"/>
</dbReference>
<dbReference type="PANTHER" id="PTHR33121">
    <property type="entry name" value="CYCLIC DI-GMP PHOSPHODIESTERASE PDEF"/>
    <property type="match status" value="1"/>
</dbReference>
<dbReference type="SUPFAM" id="SSF55073">
    <property type="entry name" value="Nucleotide cyclase"/>
    <property type="match status" value="1"/>
</dbReference>
<dbReference type="PANTHER" id="PTHR33121:SF70">
    <property type="entry name" value="SIGNALING PROTEIN YKOW"/>
    <property type="match status" value="1"/>
</dbReference>
<dbReference type="Proteomes" id="UP000434870">
    <property type="component" value="Unassembled WGS sequence"/>
</dbReference>
<dbReference type="InterPro" id="IPR001633">
    <property type="entry name" value="EAL_dom"/>
</dbReference>
<dbReference type="Gene3D" id="3.20.20.450">
    <property type="entry name" value="EAL domain"/>
    <property type="match status" value="1"/>
</dbReference>
<accession>A0A6N6RWB5</accession>
<dbReference type="SUPFAM" id="SSF141868">
    <property type="entry name" value="EAL domain-like"/>
    <property type="match status" value="1"/>
</dbReference>
<evidence type="ECO:0000256" key="1">
    <source>
        <dbReference type="SAM" id="Phobius"/>
    </source>
</evidence>
<dbReference type="Gene3D" id="3.30.70.270">
    <property type="match status" value="1"/>
</dbReference>
<dbReference type="EMBL" id="WBVP01000002">
    <property type="protein sequence ID" value="KAB2826035.1"/>
    <property type="molecule type" value="Genomic_DNA"/>
</dbReference>
<keyword evidence="1" id="KW-1133">Transmembrane helix</keyword>
<dbReference type="CDD" id="cd01948">
    <property type="entry name" value="EAL"/>
    <property type="match status" value="1"/>
</dbReference>
<feature type="transmembrane region" description="Helical" evidence="1">
    <location>
        <begin position="6"/>
        <end position="26"/>
    </location>
</feature>
<protein>
    <submittedName>
        <fullName evidence="3">EAL domain-containing protein</fullName>
    </submittedName>
</protein>
<evidence type="ECO:0000313" key="4">
    <source>
        <dbReference type="Proteomes" id="UP000434870"/>
    </source>
</evidence>
<dbReference type="InterPro" id="IPR000160">
    <property type="entry name" value="GGDEF_dom"/>
</dbReference>
<evidence type="ECO:0000313" key="3">
    <source>
        <dbReference type="EMBL" id="KAB2826035.1"/>
    </source>
</evidence>
<name>A0A6N6RWB5_9GAMM</name>
<dbReference type="InterPro" id="IPR035919">
    <property type="entry name" value="EAL_sf"/>
</dbReference>
<organism evidence="3 4">
    <name type="scientific">Aliivibrio finisterrensis</name>
    <dbReference type="NCBI Taxonomy" id="511998"/>
    <lineage>
        <taxon>Bacteria</taxon>
        <taxon>Pseudomonadati</taxon>
        <taxon>Pseudomonadota</taxon>
        <taxon>Gammaproteobacteria</taxon>
        <taxon>Vibrionales</taxon>
        <taxon>Vibrionaceae</taxon>
        <taxon>Aliivibrio</taxon>
    </lineage>
</organism>